<keyword evidence="4" id="KW-0493">Microtubule</keyword>
<dbReference type="InterPro" id="IPR042241">
    <property type="entry name" value="GCP_C_sf"/>
</dbReference>
<dbReference type="EMBL" id="AJWK01019185">
    <property type="status" value="NOT_ANNOTATED_CDS"/>
    <property type="molecule type" value="Genomic_DNA"/>
</dbReference>
<evidence type="ECO:0000313" key="12">
    <source>
        <dbReference type="Proteomes" id="UP000092461"/>
    </source>
</evidence>
<dbReference type="InterPro" id="IPR041470">
    <property type="entry name" value="GCP_N"/>
</dbReference>
<dbReference type="VEuPathDB" id="VectorBase:LLONM1_004627"/>
<dbReference type="Pfam" id="PF04130">
    <property type="entry name" value="GCP_C_terminal"/>
    <property type="match status" value="1"/>
</dbReference>
<keyword evidence="5" id="KW-0206">Cytoskeleton</keyword>
<comment type="similarity">
    <text evidence="2">Belongs to the TUBGCP family.</text>
</comment>
<dbReference type="GO" id="GO:0051011">
    <property type="term" value="F:microtubule minus-end binding"/>
    <property type="evidence" value="ECO:0007669"/>
    <property type="project" value="TreeGrafter"/>
</dbReference>
<dbReference type="EMBL" id="GITU01003241">
    <property type="protein sequence ID" value="MBC1171944.1"/>
    <property type="molecule type" value="Transcribed_RNA"/>
</dbReference>
<dbReference type="PANTHER" id="PTHR19302">
    <property type="entry name" value="GAMMA TUBULIN COMPLEX PROTEIN"/>
    <property type="match status" value="1"/>
</dbReference>
<dbReference type="GO" id="GO:0000922">
    <property type="term" value="C:spindle pole"/>
    <property type="evidence" value="ECO:0007669"/>
    <property type="project" value="InterPro"/>
</dbReference>
<evidence type="ECO:0000259" key="9">
    <source>
        <dbReference type="Pfam" id="PF17681"/>
    </source>
</evidence>
<feature type="coiled-coil region" evidence="6">
    <location>
        <begin position="545"/>
        <end position="696"/>
    </location>
</feature>
<evidence type="ECO:0000313" key="11">
    <source>
        <dbReference type="EnsemblMetazoa" id="LLOJ005986-PA"/>
    </source>
</evidence>
<evidence type="ECO:0000259" key="8">
    <source>
        <dbReference type="Pfam" id="PF04130"/>
    </source>
</evidence>
<dbReference type="Gene3D" id="1.20.120.1900">
    <property type="entry name" value="Gamma-tubulin complex, C-terminal domain"/>
    <property type="match status" value="1"/>
</dbReference>
<evidence type="ECO:0000256" key="5">
    <source>
        <dbReference type="ARBA" id="ARBA00023212"/>
    </source>
</evidence>
<keyword evidence="12" id="KW-1185">Reference proteome</keyword>
<reference evidence="11" key="3">
    <citation type="submission" date="2020-05" db="UniProtKB">
        <authorList>
            <consortium name="EnsemblMetazoa"/>
        </authorList>
    </citation>
    <scope>IDENTIFICATION</scope>
    <source>
        <strain evidence="11">Jacobina</strain>
    </source>
</reference>
<dbReference type="PANTHER" id="PTHR19302:SF70">
    <property type="entry name" value="GAMMA-TUBULIN COMPLEX COMPONENT 6"/>
    <property type="match status" value="1"/>
</dbReference>
<dbReference type="EnsemblMetazoa" id="LLOJ005986-RA">
    <property type="protein sequence ID" value="LLOJ005986-PA"/>
    <property type="gene ID" value="LLOJ005986"/>
</dbReference>
<dbReference type="VEuPathDB" id="VectorBase:LLOJ005986"/>
<comment type="subcellular location">
    <subcellularLocation>
        <location evidence="1">Cytoplasm</location>
        <location evidence="1">Cytoskeleton</location>
    </subcellularLocation>
</comment>
<feature type="domain" description="Gamma tubulin complex component protein N-terminal" evidence="9">
    <location>
        <begin position="257"/>
        <end position="515"/>
    </location>
</feature>
<evidence type="ECO:0000313" key="10">
    <source>
        <dbReference type="EMBL" id="MBC1171944.1"/>
    </source>
</evidence>
<feature type="domain" description="Gamma tubulin complex component C-terminal" evidence="8">
    <location>
        <begin position="1004"/>
        <end position="1305"/>
    </location>
</feature>
<dbReference type="EMBL" id="AJWK01019186">
    <property type="status" value="NOT_ANNOTATED_CDS"/>
    <property type="molecule type" value="Genomic_DNA"/>
</dbReference>
<dbReference type="InterPro" id="IPR040457">
    <property type="entry name" value="GCP_C"/>
</dbReference>
<evidence type="ECO:0000256" key="1">
    <source>
        <dbReference type="ARBA" id="ARBA00004245"/>
    </source>
</evidence>
<reference evidence="12" key="1">
    <citation type="submission" date="2012-05" db="EMBL/GenBank/DDBJ databases">
        <title>Whole Genome Assembly of Lutzomyia longipalpis.</title>
        <authorList>
            <person name="Richards S."/>
            <person name="Qu C."/>
            <person name="Dillon R."/>
            <person name="Worley K."/>
            <person name="Scherer S."/>
            <person name="Batterton M."/>
            <person name="Taylor A."/>
            <person name="Hawes A."/>
            <person name="Hernandez B."/>
            <person name="Kovar C."/>
            <person name="Mandapat C."/>
            <person name="Pham C."/>
            <person name="Qu C."/>
            <person name="Jing C."/>
            <person name="Bess C."/>
            <person name="Bandaranaike D."/>
            <person name="Ngo D."/>
            <person name="Ongeri F."/>
            <person name="Arias F."/>
            <person name="Lara F."/>
            <person name="Weissenberger G."/>
            <person name="Kamau G."/>
            <person name="Han H."/>
            <person name="Shen H."/>
            <person name="Dinh H."/>
            <person name="Khalil I."/>
            <person name="Jones J."/>
            <person name="Shafer J."/>
            <person name="Jayaseelan J."/>
            <person name="Quiroz J."/>
            <person name="Blankenburg K."/>
            <person name="Nguyen L."/>
            <person name="Jackson L."/>
            <person name="Francisco L."/>
            <person name="Tang L.-Y."/>
            <person name="Pu L.-L."/>
            <person name="Perales L."/>
            <person name="Lorensuhewa L."/>
            <person name="Munidasa M."/>
            <person name="Coyle M."/>
            <person name="Taylor M."/>
            <person name="Puazo M."/>
            <person name="Firestine M."/>
            <person name="Scheel M."/>
            <person name="Javaid M."/>
            <person name="Wang M."/>
            <person name="Li M."/>
            <person name="Tabassum N."/>
            <person name="Saada N."/>
            <person name="Osuji N."/>
            <person name="Aqrawi P."/>
            <person name="Fu Q."/>
            <person name="Thornton R."/>
            <person name="Raj R."/>
            <person name="Goodspeed R."/>
            <person name="Mata R."/>
            <person name="Najjar R."/>
            <person name="Gubbala S."/>
            <person name="Lee S."/>
            <person name="Denson S."/>
            <person name="Patil S."/>
            <person name="Macmil S."/>
            <person name="Qi S."/>
            <person name="Matskevitch T."/>
            <person name="Palculict T."/>
            <person name="Mathew T."/>
            <person name="Vee V."/>
            <person name="Velamala V."/>
            <person name="Korchina V."/>
            <person name="Cai W."/>
            <person name="Liu W."/>
            <person name="Dai W."/>
            <person name="Zou X."/>
            <person name="Zhu Y."/>
            <person name="Zhang Y."/>
            <person name="Wu Y.-Q."/>
            <person name="Xin Y."/>
            <person name="Nazarath L."/>
            <person name="Kovar C."/>
            <person name="Han Y."/>
            <person name="Muzny D."/>
            <person name="Gibbs R."/>
        </authorList>
    </citation>
    <scope>NUCLEOTIDE SEQUENCE [LARGE SCALE GENOMIC DNA]</scope>
    <source>
        <strain evidence="12">Jacobina</strain>
    </source>
</reference>
<dbReference type="GO" id="GO:0031122">
    <property type="term" value="P:cytoplasmic microtubule organization"/>
    <property type="evidence" value="ECO:0007669"/>
    <property type="project" value="TreeGrafter"/>
</dbReference>
<dbReference type="GO" id="GO:0051225">
    <property type="term" value="P:spindle assembly"/>
    <property type="evidence" value="ECO:0007669"/>
    <property type="project" value="TreeGrafter"/>
</dbReference>
<evidence type="ECO:0000256" key="6">
    <source>
        <dbReference type="SAM" id="Coils"/>
    </source>
</evidence>
<evidence type="ECO:0000256" key="3">
    <source>
        <dbReference type="ARBA" id="ARBA00022490"/>
    </source>
</evidence>
<dbReference type="InterPro" id="IPR007259">
    <property type="entry name" value="GCP"/>
</dbReference>
<keyword evidence="3" id="KW-0963">Cytoplasm</keyword>
<dbReference type="GO" id="GO:0007020">
    <property type="term" value="P:microtubule nucleation"/>
    <property type="evidence" value="ECO:0007669"/>
    <property type="project" value="InterPro"/>
</dbReference>
<proteinExistence type="inferred from homology"/>
<dbReference type="Pfam" id="PF17681">
    <property type="entry name" value="GCP_N_terminal"/>
    <property type="match status" value="1"/>
</dbReference>
<reference evidence="10" key="2">
    <citation type="journal article" date="2020" name="BMC">
        <title>Leishmania infection induces a limited differential gene expression in the sand fly midgut.</title>
        <authorList>
            <person name="Coutinho-Abreu I.V."/>
            <person name="Serafim T.D."/>
            <person name="Meneses C."/>
            <person name="Kamhawi S."/>
            <person name="Oliveira F."/>
            <person name="Valenzuela J.G."/>
        </authorList>
    </citation>
    <scope>NUCLEOTIDE SEQUENCE</scope>
    <source>
        <strain evidence="10">Jacobina</strain>
        <tissue evidence="10">Midgut</tissue>
    </source>
</reference>
<dbReference type="Proteomes" id="UP000092461">
    <property type="component" value="Unassembled WGS sequence"/>
</dbReference>
<dbReference type="GO" id="GO:0000930">
    <property type="term" value="C:gamma-tubulin complex"/>
    <property type="evidence" value="ECO:0007669"/>
    <property type="project" value="TreeGrafter"/>
</dbReference>
<dbReference type="GO" id="GO:0005874">
    <property type="term" value="C:microtubule"/>
    <property type="evidence" value="ECO:0007669"/>
    <property type="project" value="UniProtKB-KW"/>
</dbReference>
<sequence>MSETSVFELINTLCEKLINENARKPGKTASFRTLRANAFQIILQSSGSCGILEDPLRELDFHLFEMKMKASTVFHREHYNQMGEVLEGIEGNSFFQSESGKSILTFLFHMKNHHLPDVYRHFQETYPFGLFSSLQSARETNPYITVTEEMFQLPDALPSLNIRGENPSNPYFEAFSENLGKNIFTQNLLLAREIFSKDFQEILMTKQLANEGNSQERNDFDSLCSLPVINPLELNQIECPKAPAERKITPLESFMYDLRALCCGFKSPSFVYRRKYEEFRLKKNIRVENVTVNTLKQYVRPFLEFGTCMRRLQQLVASGDYQSQLDHGGFTFRAFCMEVSQYLAHVRHFIVLTEGTTMLEFSYKLSSIVDQVTTLGRLCQLNPAAPAGSFPLGGRLLQYVSTQLSLAMRPEIFLLLANIMIKCVEFYFSHLEMWIHQGVLEDRYHELFIVYTDQYSYDSKKFFDKAYSVQENLIPDFLTGLTEDIILCGKYTMLLKAYKPFHPLLDMPKPSLNICLSGKLIDTLRASIAAYAQRATAACGPKVTIEEINRRKQVKMENLKRLVEKTMLENLQKWEIERKEADAATLERKKKQLKELQLQIESAKQEKAEKRRKEIAEELLFLEQRNAMEENEMQRKIEESERRIEHYQKRRKEIAEELLFLEQRNAMEENEMQRKIEESERRIEHYRELNDLAEKKLERIGKGTEGIVNENYMRGMKKSASDIINANEIIELDAVAAPNEAEENVECLENYKNCDNRKLNVNLPERSQMTPCQRNKLKVMSHEYNIAIPMDSHLSRAIREETMTELERNRQRILHRDFNSNTDDDGGGKKESHDVEFGGKVRNRKKVLETEFDIAIPTKEKLLTPMSTTSDYSVEASEKVVSPDLGGEDEDLIPIEEVEVEDEVEQEEEKGKIEEIYVEEVRIEVPQKKEQKIRNFFEEIETFKTPTFTHKPNTSNYSMSDLASLNGVSMKEFLRLSIAIPLECHMSLLNREIMKMFLEDLDILGHWQSLRNYFFLIDGEFGSHICDGLFECLERGTRPDEFLNFYTLHTILDTAMSYSAASRDANSKRLSFIVDTIPEKFDLLSPNVLESLRLSYAVEWPVNLILSSNTLHQYAIVFQYLLKVRHVGWILENLFQHLKEICRADANIAKSQHYHHIHMMRHKFSHFILTLQNHITVTALETSWRQFMRDLQSAQSMMDLYRKHTTYIKRIKFLCMLNRQSEKFLSAIEDVFKIIIRFSRIVMAKSFTMSSKGSIHPRYEKLRRIEGDFDKLMRHIVQMGWKIVANGYQTEIGEFISHLNWGEYYSQVELK</sequence>
<organism evidence="11 12">
    <name type="scientific">Lutzomyia longipalpis</name>
    <name type="common">Sand fly</name>
    <dbReference type="NCBI Taxonomy" id="7200"/>
    <lineage>
        <taxon>Eukaryota</taxon>
        <taxon>Metazoa</taxon>
        <taxon>Ecdysozoa</taxon>
        <taxon>Arthropoda</taxon>
        <taxon>Hexapoda</taxon>
        <taxon>Insecta</taxon>
        <taxon>Pterygota</taxon>
        <taxon>Neoptera</taxon>
        <taxon>Endopterygota</taxon>
        <taxon>Diptera</taxon>
        <taxon>Nematocera</taxon>
        <taxon>Psychodoidea</taxon>
        <taxon>Psychodidae</taxon>
        <taxon>Lutzomyia</taxon>
        <taxon>Lutzomyia</taxon>
    </lineage>
</organism>
<feature type="compositionally biased region" description="Basic and acidic residues" evidence="7">
    <location>
        <begin position="826"/>
        <end position="835"/>
    </location>
</feature>
<dbReference type="GO" id="GO:0043015">
    <property type="term" value="F:gamma-tubulin binding"/>
    <property type="evidence" value="ECO:0007669"/>
    <property type="project" value="InterPro"/>
</dbReference>
<accession>A0A1B0GJ09</accession>
<feature type="region of interest" description="Disordered" evidence="7">
    <location>
        <begin position="811"/>
        <end position="835"/>
    </location>
</feature>
<name>A0A1B0GJ09_LUTLO</name>
<evidence type="ECO:0000256" key="4">
    <source>
        <dbReference type="ARBA" id="ARBA00022701"/>
    </source>
</evidence>
<keyword evidence="6" id="KW-0175">Coiled coil</keyword>
<dbReference type="GO" id="GO:0000278">
    <property type="term" value="P:mitotic cell cycle"/>
    <property type="evidence" value="ECO:0007669"/>
    <property type="project" value="TreeGrafter"/>
</dbReference>
<evidence type="ECO:0000256" key="2">
    <source>
        <dbReference type="ARBA" id="ARBA00010337"/>
    </source>
</evidence>
<evidence type="ECO:0000256" key="7">
    <source>
        <dbReference type="SAM" id="MobiDB-lite"/>
    </source>
</evidence>
<dbReference type="EMBL" id="AJWK01019187">
    <property type="status" value="NOT_ANNOTATED_CDS"/>
    <property type="molecule type" value="Genomic_DNA"/>
</dbReference>
<dbReference type="GO" id="GO:0051321">
    <property type="term" value="P:meiotic cell cycle"/>
    <property type="evidence" value="ECO:0007669"/>
    <property type="project" value="TreeGrafter"/>
</dbReference>
<protein>
    <submittedName>
        <fullName evidence="10">Putative gamma-tubulin complex component 6</fullName>
    </submittedName>
</protein>